<dbReference type="InterPro" id="IPR050921">
    <property type="entry name" value="T4SS_GSP_E_ATPase"/>
</dbReference>
<dbReference type="PANTHER" id="PTHR30486">
    <property type="entry name" value="TWITCHING MOTILITY PROTEIN PILT"/>
    <property type="match status" value="1"/>
</dbReference>
<reference evidence="3 4" key="1">
    <citation type="submission" date="2020-07" db="EMBL/GenBank/DDBJ databases">
        <title>Novel species isolated from subtropical streams in China.</title>
        <authorList>
            <person name="Lu H."/>
        </authorList>
    </citation>
    <scope>NUCLEOTIDE SEQUENCE [LARGE SCALE GENOMIC DNA]</scope>
    <source>
        <strain evidence="3 4">LX47W</strain>
    </source>
</reference>
<evidence type="ECO:0000256" key="1">
    <source>
        <dbReference type="ARBA" id="ARBA00006611"/>
    </source>
</evidence>
<dbReference type="RefSeq" id="WP_182153045.1">
    <property type="nucleotide sequence ID" value="NZ_JACEZU010000003.1"/>
</dbReference>
<comment type="caution">
    <text evidence="3">The sequence shown here is derived from an EMBL/GenBank/DDBJ whole genome shotgun (WGS) entry which is preliminary data.</text>
</comment>
<dbReference type="InterPro" id="IPR001482">
    <property type="entry name" value="T2SS/T4SS_dom"/>
</dbReference>
<feature type="domain" description="Bacterial type II secretion system protein E" evidence="2">
    <location>
        <begin position="30"/>
        <end position="308"/>
    </location>
</feature>
<dbReference type="CDD" id="cd19516">
    <property type="entry name" value="DotB_TraJ"/>
    <property type="match status" value="1"/>
</dbReference>
<evidence type="ECO:0000313" key="4">
    <source>
        <dbReference type="Proteomes" id="UP000573499"/>
    </source>
</evidence>
<keyword evidence="4" id="KW-1185">Reference proteome</keyword>
<proteinExistence type="inferred from homology"/>
<evidence type="ECO:0000313" key="3">
    <source>
        <dbReference type="EMBL" id="MBA5687231.1"/>
    </source>
</evidence>
<dbReference type="InterPro" id="IPR013364">
    <property type="entry name" value="ATPase_plasmid-transfer_TraJ"/>
</dbReference>
<name>A0A7W2F8U4_9BURK</name>
<comment type="similarity">
    <text evidence="1">Belongs to the GSP E family.</text>
</comment>
<dbReference type="Gene3D" id="3.30.450.90">
    <property type="match status" value="1"/>
</dbReference>
<dbReference type="Proteomes" id="UP000573499">
    <property type="component" value="Unassembled WGS sequence"/>
</dbReference>
<dbReference type="Gene3D" id="3.40.50.300">
    <property type="entry name" value="P-loop containing nucleotide triphosphate hydrolases"/>
    <property type="match status" value="1"/>
</dbReference>
<evidence type="ECO:0000259" key="2">
    <source>
        <dbReference type="Pfam" id="PF00437"/>
    </source>
</evidence>
<protein>
    <submittedName>
        <fullName evidence="3">Plasmid transfer ATPase TraJ</fullName>
    </submittedName>
</protein>
<dbReference type="EMBL" id="JACEZU010000003">
    <property type="protein sequence ID" value="MBA5687231.1"/>
    <property type="molecule type" value="Genomic_DNA"/>
</dbReference>
<dbReference type="SUPFAM" id="SSF52540">
    <property type="entry name" value="P-loop containing nucleoside triphosphate hydrolases"/>
    <property type="match status" value="1"/>
</dbReference>
<organism evidence="3 4">
    <name type="scientific">Rugamonas apoptosis</name>
    <dbReference type="NCBI Taxonomy" id="2758570"/>
    <lineage>
        <taxon>Bacteria</taxon>
        <taxon>Pseudomonadati</taxon>
        <taxon>Pseudomonadota</taxon>
        <taxon>Betaproteobacteria</taxon>
        <taxon>Burkholderiales</taxon>
        <taxon>Oxalobacteraceae</taxon>
        <taxon>Telluria group</taxon>
        <taxon>Rugamonas</taxon>
    </lineage>
</organism>
<dbReference type="Pfam" id="PF00437">
    <property type="entry name" value="T2SSE"/>
    <property type="match status" value="1"/>
</dbReference>
<dbReference type="AlphaFoldDB" id="A0A7W2F8U4"/>
<dbReference type="GO" id="GO:0016887">
    <property type="term" value="F:ATP hydrolysis activity"/>
    <property type="evidence" value="ECO:0007669"/>
    <property type="project" value="InterPro"/>
</dbReference>
<dbReference type="PANTHER" id="PTHR30486:SF6">
    <property type="entry name" value="TYPE IV PILUS RETRACTATION ATPASE PILT"/>
    <property type="match status" value="1"/>
</dbReference>
<gene>
    <name evidence="3" type="primary">traJ</name>
    <name evidence="3" type="ORF">H3H39_09270</name>
</gene>
<accession>A0A7W2F8U4</accession>
<dbReference type="NCBIfam" id="TIGR02525">
    <property type="entry name" value="plasmid_TraJ"/>
    <property type="match status" value="1"/>
</dbReference>
<sequence length="387" mass="43292">MSTPAIVPFDFHGDMSALAFKRFLRSCAELGVSDILIQGGDHIWVEIHGRQRRASVHTIKQGQLSSLISSVWQAEVESHVRGGRGADRSLELSGEELGIERGKSIRFRCNFVQARVARIDEAYSITMRVIPTELPDILTMGIEPDLLEAFYPAMGLVLVCGPTGSGKTTLQAGVYALAGREMPDRKVITYEDPIEFVLGGPHWKGPQPAQSQIGRDIKTFADGLRNGMRRKPSIIGIGEARDLETMDAMIEAGLTGHLTYATVHTESVPETINRVIQVYPPAQQSAVASRLMGALRVIVVQRLLKTTDGRRQAVREYIVFDRDLRNELQAHHYEKWAPLLRKRLEDNLATLEDKAWRLFEQGRIASGEFIELAGHMAFRKREKEQQS</sequence>
<dbReference type="InterPro" id="IPR027417">
    <property type="entry name" value="P-loop_NTPase"/>
</dbReference>